<dbReference type="EMBL" id="JARFPL010000015">
    <property type="protein sequence ID" value="MDF0593150.1"/>
    <property type="molecule type" value="Genomic_DNA"/>
</dbReference>
<comment type="caution">
    <text evidence="8">The sequence shown here is derived from an EMBL/GenBank/DDBJ whole genome shotgun (WGS) entry which is preliminary data.</text>
</comment>
<evidence type="ECO:0000256" key="3">
    <source>
        <dbReference type="ARBA" id="ARBA00022692"/>
    </source>
</evidence>
<reference evidence="8 9" key="1">
    <citation type="submission" date="2023-03" db="EMBL/GenBank/DDBJ databases">
        <title>Whole genome sequencing of Methanotrichaceae archaeon M04Ac.</title>
        <authorList>
            <person name="Khomyakova M.A."/>
            <person name="Merkel A.Y."/>
            <person name="Slobodkin A.I."/>
        </authorList>
    </citation>
    <scope>NUCLEOTIDE SEQUENCE [LARGE SCALE GENOMIC DNA]</scope>
    <source>
        <strain evidence="8 9">M04Ac</strain>
    </source>
</reference>
<evidence type="ECO:0000256" key="6">
    <source>
        <dbReference type="SAM" id="Phobius"/>
    </source>
</evidence>
<organism evidence="8 9">
    <name type="scientific">Candidatus Methanocrinis alkalitolerans</name>
    <dbReference type="NCBI Taxonomy" id="3033395"/>
    <lineage>
        <taxon>Archaea</taxon>
        <taxon>Methanobacteriati</taxon>
        <taxon>Methanobacteriota</taxon>
        <taxon>Stenosarchaea group</taxon>
        <taxon>Methanomicrobia</taxon>
        <taxon>Methanotrichales</taxon>
        <taxon>Methanotrichaceae</taxon>
        <taxon>Methanocrinis</taxon>
    </lineage>
</organism>
<dbReference type="RefSeq" id="WP_316968855.1">
    <property type="nucleotide sequence ID" value="NZ_JARFPL010000015.1"/>
</dbReference>
<keyword evidence="2" id="KW-1003">Cell membrane</keyword>
<evidence type="ECO:0000256" key="5">
    <source>
        <dbReference type="ARBA" id="ARBA00023136"/>
    </source>
</evidence>
<dbReference type="PANTHER" id="PTHR36115">
    <property type="entry name" value="PROLINE-RICH ANTIGEN HOMOLOG-RELATED"/>
    <property type="match status" value="1"/>
</dbReference>
<sequence length="150" mass="16309">MGEADAKKSEGGPDLATVGQRLSSFIVDLIVLSVIYIALIFLSGGEMGEAMAGSGVVEELSPVYFIMAAIGMGYYTYFFGKGETPGMRLVEIRLVRADGVEPVGLRRGFLRWVGMEISGIVLLLGYAWVLIDKKRQGWHDKIAGTYVVRA</sequence>
<evidence type="ECO:0000256" key="1">
    <source>
        <dbReference type="ARBA" id="ARBA00004651"/>
    </source>
</evidence>
<comment type="subcellular location">
    <subcellularLocation>
        <location evidence="1">Cell membrane</location>
        <topology evidence="1">Multi-pass membrane protein</topology>
    </subcellularLocation>
</comment>
<dbReference type="InterPro" id="IPR010432">
    <property type="entry name" value="RDD"/>
</dbReference>
<gene>
    <name evidence="8" type="ORF">P0O24_06090</name>
</gene>
<dbReference type="Pfam" id="PF06271">
    <property type="entry name" value="RDD"/>
    <property type="match status" value="1"/>
</dbReference>
<feature type="transmembrane region" description="Helical" evidence="6">
    <location>
        <begin position="109"/>
        <end position="131"/>
    </location>
</feature>
<keyword evidence="3 6" id="KW-0812">Transmembrane</keyword>
<feature type="transmembrane region" description="Helical" evidence="6">
    <location>
        <begin position="63"/>
        <end position="80"/>
    </location>
</feature>
<proteinExistence type="predicted"/>
<name>A0ABT5XEK8_9EURY</name>
<evidence type="ECO:0000259" key="7">
    <source>
        <dbReference type="Pfam" id="PF06271"/>
    </source>
</evidence>
<keyword evidence="4 6" id="KW-1133">Transmembrane helix</keyword>
<evidence type="ECO:0000313" key="8">
    <source>
        <dbReference type="EMBL" id="MDF0593150.1"/>
    </source>
</evidence>
<dbReference type="Proteomes" id="UP001215956">
    <property type="component" value="Unassembled WGS sequence"/>
</dbReference>
<protein>
    <submittedName>
        <fullName evidence="8">RDD family protein</fullName>
    </submittedName>
</protein>
<feature type="domain" description="RDD" evidence="7">
    <location>
        <begin position="16"/>
        <end position="144"/>
    </location>
</feature>
<accession>A0ABT5XEK8</accession>
<dbReference type="InterPro" id="IPR051791">
    <property type="entry name" value="Pra-immunoreactive"/>
</dbReference>
<evidence type="ECO:0000256" key="2">
    <source>
        <dbReference type="ARBA" id="ARBA00022475"/>
    </source>
</evidence>
<evidence type="ECO:0000313" key="9">
    <source>
        <dbReference type="Proteomes" id="UP001215956"/>
    </source>
</evidence>
<keyword evidence="5 6" id="KW-0472">Membrane</keyword>
<evidence type="ECO:0000256" key="4">
    <source>
        <dbReference type="ARBA" id="ARBA00022989"/>
    </source>
</evidence>
<keyword evidence="9" id="KW-1185">Reference proteome</keyword>
<feature type="transmembrane region" description="Helical" evidence="6">
    <location>
        <begin position="22"/>
        <end position="42"/>
    </location>
</feature>